<gene>
    <name evidence="1" type="ORF">BSTOLATCC_MIC9496</name>
</gene>
<organism evidence="1 2">
    <name type="scientific">Blepharisma stoltei</name>
    <dbReference type="NCBI Taxonomy" id="1481888"/>
    <lineage>
        <taxon>Eukaryota</taxon>
        <taxon>Sar</taxon>
        <taxon>Alveolata</taxon>
        <taxon>Ciliophora</taxon>
        <taxon>Postciliodesmatophora</taxon>
        <taxon>Heterotrichea</taxon>
        <taxon>Heterotrichida</taxon>
        <taxon>Blepharismidae</taxon>
        <taxon>Blepharisma</taxon>
    </lineage>
</organism>
<evidence type="ECO:0000313" key="1">
    <source>
        <dbReference type="EMBL" id="CAG9313691.1"/>
    </source>
</evidence>
<proteinExistence type="predicted"/>
<dbReference type="EMBL" id="CAJZBQ010000011">
    <property type="protein sequence ID" value="CAG9313691.1"/>
    <property type="molecule type" value="Genomic_DNA"/>
</dbReference>
<keyword evidence="2" id="KW-1185">Reference proteome</keyword>
<dbReference type="Proteomes" id="UP001162131">
    <property type="component" value="Unassembled WGS sequence"/>
</dbReference>
<sequence>MGCGISREKCPAKFNKGDESETSLRSINFNTRMPSINIKPPISDQNLEFFGLNNHYEYNIKGTNYQIIISCMN</sequence>
<dbReference type="AlphaFoldDB" id="A0AAU9IVZ8"/>
<name>A0AAU9IVZ8_9CILI</name>
<protein>
    <submittedName>
        <fullName evidence="1">Uncharacterized protein</fullName>
    </submittedName>
</protein>
<reference evidence="1" key="1">
    <citation type="submission" date="2021-09" db="EMBL/GenBank/DDBJ databases">
        <authorList>
            <consortium name="AG Swart"/>
            <person name="Singh M."/>
            <person name="Singh A."/>
            <person name="Seah K."/>
            <person name="Emmerich C."/>
        </authorList>
    </citation>
    <scope>NUCLEOTIDE SEQUENCE</scope>
    <source>
        <strain evidence="1">ATCC30299</strain>
    </source>
</reference>
<evidence type="ECO:0000313" key="2">
    <source>
        <dbReference type="Proteomes" id="UP001162131"/>
    </source>
</evidence>
<accession>A0AAU9IVZ8</accession>
<comment type="caution">
    <text evidence="1">The sequence shown here is derived from an EMBL/GenBank/DDBJ whole genome shotgun (WGS) entry which is preliminary data.</text>
</comment>